<dbReference type="PANTHER" id="PTHR30595:SF6">
    <property type="entry name" value="SCHLAFEN ALBA-2 DOMAIN-CONTAINING PROTEIN"/>
    <property type="match status" value="1"/>
</dbReference>
<dbReference type="Gene3D" id="3.30.565.60">
    <property type="match status" value="1"/>
</dbReference>
<protein>
    <submittedName>
        <fullName evidence="2">Transcriptional regulator</fullName>
    </submittedName>
</protein>
<dbReference type="RefSeq" id="WP_013762625.1">
    <property type="nucleotide sequence ID" value="NC_015510.1"/>
</dbReference>
<dbReference type="Proteomes" id="UP000008461">
    <property type="component" value="Chromosome"/>
</dbReference>
<evidence type="ECO:0000313" key="3">
    <source>
        <dbReference type="Proteomes" id="UP000008461"/>
    </source>
</evidence>
<dbReference type="AlphaFoldDB" id="F4KTR7"/>
<sequence>MLSQQELNDLLTDLESDRVERTVSVNNTDKFSEAICAFSNDFPNHKQAGYLIIGVDDKNGKPTGLTVTDQLLKDLAAIRNNGQVLPQPSITIQKYSLHGGEVAVVEVFPSPSPPVRYKGRVWIRNGPTKAIANEAEELRLSEKRTASAKTYDATPAFDSNLGDLNLELFKTTYLPNSIDREILAANHRDIKQQLASLRLYDIVRDCPTHAGLLTLGNNPAFFIPGSYVQYVRFAGKGLESEILNEERFSGDILSLMQQLDMFVRNNIEQRPVAITALKEEIVKEYPYRAIRELLNNAIMHRNYESNAPVKFYEFSDRIEIANPGGLYGAARPDNFPHQNDYRNPIIAEAMKIMGYVNKFNRGIETAKQELAANGNPEPVFEYTLPLHFGVTIYKKVL</sequence>
<dbReference type="PANTHER" id="PTHR30595">
    <property type="entry name" value="GLPR-RELATED TRANSCRIPTIONAL REPRESSOR"/>
    <property type="match status" value="1"/>
</dbReference>
<dbReference type="OrthoDB" id="9807907at2"/>
<keyword evidence="3" id="KW-1185">Reference proteome</keyword>
<dbReference type="KEGG" id="hhy:Halhy_0148"/>
<organism evidence="2 3">
    <name type="scientific">Haliscomenobacter hydrossis (strain ATCC 27775 / DSM 1100 / LMG 10767 / O)</name>
    <dbReference type="NCBI Taxonomy" id="760192"/>
    <lineage>
        <taxon>Bacteria</taxon>
        <taxon>Pseudomonadati</taxon>
        <taxon>Bacteroidota</taxon>
        <taxon>Saprospiria</taxon>
        <taxon>Saprospirales</taxon>
        <taxon>Haliscomenobacteraceae</taxon>
        <taxon>Haliscomenobacter</taxon>
    </lineage>
</organism>
<dbReference type="Pfam" id="PF04326">
    <property type="entry name" value="SLFN_AlbA_2"/>
    <property type="match status" value="1"/>
</dbReference>
<dbReference type="Gene3D" id="3.30.950.30">
    <property type="entry name" value="Schlafen, AAA domain"/>
    <property type="match status" value="1"/>
</dbReference>
<dbReference type="STRING" id="760192.Halhy_0148"/>
<gene>
    <name evidence="2" type="ordered locus">Halhy_0148</name>
</gene>
<feature type="domain" description="Schlafen AlbA-2" evidence="1">
    <location>
        <begin position="15"/>
        <end position="130"/>
    </location>
</feature>
<accession>F4KTR7</accession>
<dbReference type="InterPro" id="IPR038461">
    <property type="entry name" value="Schlafen_AlbA_2_dom_sf"/>
</dbReference>
<evidence type="ECO:0000313" key="2">
    <source>
        <dbReference type="EMBL" id="AEE48061.1"/>
    </source>
</evidence>
<dbReference type="eggNOG" id="COG2865">
    <property type="taxonomic scope" value="Bacteria"/>
</dbReference>
<dbReference type="Pfam" id="PF13749">
    <property type="entry name" value="HATPase_c_4"/>
    <property type="match status" value="1"/>
</dbReference>
<dbReference type="EMBL" id="CP002691">
    <property type="protein sequence ID" value="AEE48061.1"/>
    <property type="molecule type" value="Genomic_DNA"/>
</dbReference>
<name>F4KTR7_HALH1</name>
<reference evidence="2 3" key="1">
    <citation type="journal article" date="2011" name="Stand. Genomic Sci.">
        <title>Complete genome sequence of Haliscomenobacter hydrossis type strain (O).</title>
        <authorList>
            <consortium name="US DOE Joint Genome Institute (JGI-PGF)"/>
            <person name="Daligault H."/>
            <person name="Lapidus A."/>
            <person name="Zeytun A."/>
            <person name="Nolan M."/>
            <person name="Lucas S."/>
            <person name="Del Rio T.G."/>
            <person name="Tice H."/>
            <person name="Cheng J.F."/>
            <person name="Tapia R."/>
            <person name="Han C."/>
            <person name="Goodwin L."/>
            <person name="Pitluck S."/>
            <person name="Liolios K."/>
            <person name="Pagani I."/>
            <person name="Ivanova N."/>
            <person name="Huntemann M."/>
            <person name="Mavromatis K."/>
            <person name="Mikhailova N."/>
            <person name="Pati A."/>
            <person name="Chen A."/>
            <person name="Palaniappan K."/>
            <person name="Land M."/>
            <person name="Hauser L."/>
            <person name="Brambilla E.M."/>
            <person name="Rohde M."/>
            <person name="Verbarg S."/>
            <person name="Goker M."/>
            <person name="Bristow J."/>
            <person name="Eisen J.A."/>
            <person name="Markowitz V."/>
            <person name="Hugenholtz P."/>
            <person name="Kyrpides N.C."/>
            <person name="Klenk H.P."/>
            <person name="Woyke T."/>
        </authorList>
    </citation>
    <scope>NUCLEOTIDE SEQUENCE [LARGE SCALE GENOMIC DNA]</scope>
    <source>
        <strain evidence="3">ATCC 27775 / DSM 1100 / LMG 10767 / O</strain>
    </source>
</reference>
<reference key="2">
    <citation type="submission" date="2011-04" db="EMBL/GenBank/DDBJ databases">
        <title>Complete sequence of chromosome of Haliscomenobacter hydrossis DSM 1100.</title>
        <authorList>
            <consortium name="US DOE Joint Genome Institute (JGI-PGF)"/>
            <person name="Lucas S."/>
            <person name="Han J."/>
            <person name="Lapidus A."/>
            <person name="Bruce D."/>
            <person name="Goodwin L."/>
            <person name="Pitluck S."/>
            <person name="Peters L."/>
            <person name="Kyrpides N."/>
            <person name="Mavromatis K."/>
            <person name="Ivanova N."/>
            <person name="Ovchinnikova G."/>
            <person name="Pagani I."/>
            <person name="Daligault H."/>
            <person name="Detter J.C."/>
            <person name="Han C."/>
            <person name="Land M."/>
            <person name="Hauser L."/>
            <person name="Markowitz V."/>
            <person name="Cheng J.-F."/>
            <person name="Hugenholtz P."/>
            <person name="Woyke T."/>
            <person name="Wu D."/>
            <person name="Verbarg S."/>
            <person name="Frueling A."/>
            <person name="Brambilla E."/>
            <person name="Klenk H.-P."/>
            <person name="Eisen J.A."/>
        </authorList>
    </citation>
    <scope>NUCLEOTIDE SEQUENCE</scope>
    <source>
        <strain>DSM 1100</strain>
    </source>
</reference>
<evidence type="ECO:0000259" key="1">
    <source>
        <dbReference type="Pfam" id="PF04326"/>
    </source>
</evidence>
<dbReference type="InterPro" id="IPR007421">
    <property type="entry name" value="Schlafen_AlbA_2_dom"/>
</dbReference>
<proteinExistence type="predicted"/>
<dbReference type="InterPro" id="IPR038475">
    <property type="entry name" value="RecG_C_sf"/>
</dbReference>
<dbReference type="HOGENOM" id="CLU_024970_3_3_10"/>